<evidence type="ECO:0000313" key="3">
    <source>
        <dbReference type="Proteomes" id="UP001500540"/>
    </source>
</evidence>
<dbReference type="Proteomes" id="UP001500540">
    <property type="component" value="Unassembled WGS sequence"/>
</dbReference>
<keyword evidence="1" id="KW-0812">Transmembrane</keyword>
<dbReference type="EMBL" id="BAABAF010000003">
    <property type="protein sequence ID" value="GAA3758597.1"/>
    <property type="molecule type" value="Genomic_DNA"/>
</dbReference>
<keyword evidence="1" id="KW-1133">Transmembrane helix</keyword>
<organism evidence="2 3">
    <name type="scientific">Microbacterium kribbense</name>
    <dbReference type="NCBI Taxonomy" id="433645"/>
    <lineage>
        <taxon>Bacteria</taxon>
        <taxon>Bacillati</taxon>
        <taxon>Actinomycetota</taxon>
        <taxon>Actinomycetes</taxon>
        <taxon>Micrococcales</taxon>
        <taxon>Microbacteriaceae</taxon>
        <taxon>Microbacterium</taxon>
    </lineage>
</organism>
<sequence length="262" mass="28367">MPFTASHAVLALPFIRTPLLPAAIAVGAMAPDLPLFLRGTPLNYDLTHTNIAVSATLALALLVLWYALLRPAVRGLSPHWLAARLPAEWDRMPPLPRRARRWVWLAVSLVLGVISHVAWDAFTHDGRGGVRLVPALDRPWGPLTGYKWLQHGSSALGLLVLATFAAVWLARRRPVAAVTGVLPTWLRWAGWLALAPILVTAWAIGFAAHGPFTAGYTPQHLAYQALPPACAVWAAVMVALCVVDRVVRVRAHDRAPAGQNAP</sequence>
<feature type="transmembrane region" description="Helical" evidence="1">
    <location>
        <begin position="51"/>
        <end position="69"/>
    </location>
</feature>
<comment type="caution">
    <text evidence="2">The sequence shown here is derived from an EMBL/GenBank/DDBJ whole genome shotgun (WGS) entry which is preliminary data.</text>
</comment>
<gene>
    <name evidence="2" type="ORF">GCM10022240_09080</name>
</gene>
<keyword evidence="3" id="KW-1185">Reference proteome</keyword>
<name>A0ABP7GED2_9MICO</name>
<dbReference type="Pfam" id="PF13803">
    <property type="entry name" value="DUF4184"/>
    <property type="match status" value="1"/>
</dbReference>
<feature type="transmembrane region" description="Helical" evidence="1">
    <location>
        <begin position="221"/>
        <end position="243"/>
    </location>
</feature>
<accession>A0ABP7GED2</accession>
<proteinExistence type="predicted"/>
<dbReference type="RefSeq" id="WP_344781014.1">
    <property type="nucleotide sequence ID" value="NZ_BAABAF010000003.1"/>
</dbReference>
<feature type="transmembrane region" description="Helical" evidence="1">
    <location>
        <begin position="148"/>
        <end position="170"/>
    </location>
</feature>
<feature type="transmembrane region" description="Helical" evidence="1">
    <location>
        <begin position="102"/>
        <end position="119"/>
    </location>
</feature>
<evidence type="ECO:0000256" key="1">
    <source>
        <dbReference type="SAM" id="Phobius"/>
    </source>
</evidence>
<evidence type="ECO:0000313" key="2">
    <source>
        <dbReference type="EMBL" id="GAA3758597.1"/>
    </source>
</evidence>
<reference evidence="3" key="1">
    <citation type="journal article" date="2019" name="Int. J. Syst. Evol. Microbiol.">
        <title>The Global Catalogue of Microorganisms (GCM) 10K type strain sequencing project: providing services to taxonomists for standard genome sequencing and annotation.</title>
        <authorList>
            <consortium name="The Broad Institute Genomics Platform"/>
            <consortium name="The Broad Institute Genome Sequencing Center for Infectious Disease"/>
            <person name="Wu L."/>
            <person name="Ma J."/>
        </authorList>
    </citation>
    <scope>NUCLEOTIDE SEQUENCE [LARGE SCALE GENOMIC DNA]</scope>
    <source>
        <strain evidence="3">JCM 16950</strain>
    </source>
</reference>
<dbReference type="InterPro" id="IPR025238">
    <property type="entry name" value="DUF4184"/>
</dbReference>
<keyword evidence="1" id="KW-0472">Membrane</keyword>
<protein>
    <submittedName>
        <fullName evidence="2">DUF4184 family protein</fullName>
    </submittedName>
</protein>
<feature type="transmembrane region" description="Helical" evidence="1">
    <location>
        <begin position="191"/>
        <end position="209"/>
    </location>
</feature>